<evidence type="ECO:0000313" key="2">
    <source>
        <dbReference type="EMBL" id="MFC6907007.1"/>
    </source>
</evidence>
<name>A0ABD5V6B0_9EURY</name>
<dbReference type="RefSeq" id="WP_340605587.1">
    <property type="nucleotide sequence ID" value="NZ_JBBMXV010000006.1"/>
</dbReference>
<comment type="caution">
    <text evidence="2">The sequence shown here is derived from an EMBL/GenBank/DDBJ whole genome shotgun (WGS) entry which is preliminary data.</text>
</comment>
<sequence length="224" mass="24696">MGHIEFDMDARSNDSSKAPSETETACCKVERTATAFDIEDVGTELVDRRRHQDSYRAIAEHLNVRVIEAELDRADVTSGRSVHAALVGEDVAEAVYRVLRTDSGSDIRRAELRARLSEAGIDVDRLESAFVSHVTIRSHLQNCVSVDPDRSPPSFEQTVNTTQWAQTRASNVVQSALDRAVKTGQLQTGDLEAELFVRVTCGDCGDTFYLTELLESRSCSCSEA</sequence>
<accession>A0ABD5V6B0</accession>
<gene>
    <name evidence="2" type="primary">rdfA</name>
    <name evidence="2" type="ORF">ACFQGH_17595</name>
</gene>
<organism evidence="2 3">
    <name type="scientific">Halalkalicoccus tibetensis</name>
    <dbReference type="NCBI Taxonomy" id="175632"/>
    <lineage>
        <taxon>Archaea</taxon>
        <taxon>Methanobacteriati</taxon>
        <taxon>Methanobacteriota</taxon>
        <taxon>Stenosarchaea group</taxon>
        <taxon>Halobacteria</taxon>
        <taxon>Halobacteriales</taxon>
        <taxon>Halococcaceae</taxon>
        <taxon>Halalkalicoccus</taxon>
    </lineage>
</organism>
<proteinExistence type="predicted"/>
<dbReference type="AlphaFoldDB" id="A0ABD5V6B0"/>
<reference evidence="2 3" key="1">
    <citation type="journal article" date="2019" name="Int. J. Syst. Evol. Microbiol.">
        <title>The Global Catalogue of Microorganisms (GCM) 10K type strain sequencing project: providing services to taxonomists for standard genome sequencing and annotation.</title>
        <authorList>
            <consortium name="The Broad Institute Genomics Platform"/>
            <consortium name="The Broad Institute Genome Sequencing Center for Infectious Disease"/>
            <person name="Wu L."/>
            <person name="Ma J."/>
        </authorList>
    </citation>
    <scope>NUCLEOTIDE SEQUENCE [LARGE SCALE GENOMIC DNA]</scope>
    <source>
        <strain evidence="2 3">CGMCC 1.3240</strain>
    </source>
</reference>
<dbReference type="Pfam" id="PF21811">
    <property type="entry name" value="RdfA"/>
    <property type="match status" value="1"/>
</dbReference>
<dbReference type="EMBL" id="JBHSXQ010000006">
    <property type="protein sequence ID" value="MFC6907007.1"/>
    <property type="molecule type" value="Genomic_DNA"/>
</dbReference>
<feature type="region of interest" description="Disordered" evidence="1">
    <location>
        <begin position="1"/>
        <end position="24"/>
    </location>
</feature>
<dbReference type="Proteomes" id="UP001596312">
    <property type="component" value="Unassembled WGS sequence"/>
</dbReference>
<keyword evidence="3" id="KW-1185">Reference proteome</keyword>
<evidence type="ECO:0000313" key="3">
    <source>
        <dbReference type="Proteomes" id="UP001596312"/>
    </source>
</evidence>
<feature type="compositionally biased region" description="Basic and acidic residues" evidence="1">
    <location>
        <begin position="1"/>
        <end position="14"/>
    </location>
</feature>
<evidence type="ECO:0000256" key="1">
    <source>
        <dbReference type="SAM" id="MobiDB-lite"/>
    </source>
</evidence>
<dbReference type="InterPro" id="IPR048925">
    <property type="entry name" value="RdfA"/>
</dbReference>
<protein>
    <submittedName>
        <fullName evidence="2">Rod-determining factor RdfA</fullName>
    </submittedName>
</protein>